<feature type="transmembrane region" description="Helical" evidence="10">
    <location>
        <begin position="43"/>
        <end position="63"/>
    </location>
</feature>
<sequence>MIGICFFLASLQPLPYFLSGRRYHFHPGKMFCFQTTEISFPNFLGYVYLGVPATTLQVSYFLVFKKIRKHQQNVRRNLQPSFTNESITSRDIKITKILFVTVVGFLVCWTPIIVIDFTDMFRGKVSFPRQVYFFYLVIANLSAFINPIVYGLLNKNFREEYKRMIFLRKRNNRNMFDDLSVELRNRGLSWITCETAFYLLIALLAVIGNSFVLLAIYRNPQLRTVPNYFIAALALSDIFLPLLCGPQSITVALLGSWPFSENVCQAQGYFVMTLACASMQILTLTAINRFYRIARTKNYNRIFTKRNTIIMILLSSFLASVEPLPYLLSGRRYIFHPGKMFCFQTAEISIPNFLVYAYIGPPSFTLAVCYFLVFRKIRAHRQNVQSNLSSSSPHNSLTSRDIKTTKILFISVLGFLASWTPISIIDFVDTFRGEVTFPRQVYFLYLILGNLSAVINPIIYGFLNNNFRAEYKKIIISLKKRNTDEEIQEQTTARNRRKIFPSRYPLQRDTEKKKVSIKAVSTYIVAMPQNSFDDLSVELRNRGLSWITCETASYLLIALLAVIGNSFVLLAIYRNPQLRTVPNYFIAALAMSDIFLPLLSGPQSITVALVGSWPFSENACQAQGYFIIILTCASMQILTLTAINRFYRIVRTKNYNRIFAKQNTIIMIVLSSFLASVEPLPYLLSRRRYIFHPGKMICIQTMESSIPHLLVYAYYGPTTFTLSVCYFLVFRKIRAHRQNVQSNLSSSSPHNSLTSRDIKTTKILFISVLGFLACWIPIFIIDFVDLVRGVVTFPRQVYFLYLILGNLSAVINPIIYGFLNNNFRAEYKKIILSLKKRNTDEEIQEQTTARNRRKIFPSQDITSILEGCFVSDDGNFHPQSFELRISWSSSDNLDSFLFSRFQENTKTPTKCPRNFTVFFHQRKHHVQRSIKITEIFFVTVVGFLACWTPIIVIDFTDTFRGKVIFQRQVYFFQYLVLAHLSAFINPIVYGLLNKNFREEYKRMISFMKRNNRYGCQTQLSNYNHGTVLREKKKVSIKAVSTYIVAMPQNSFDDLSVELRNRGLSWITCETASYLLIALLAVISNSFVLLAIYRNPQLRTVPNYFIAALAMSDIFLPLLSGPQSITVALVGSWPFSENVCQAQGYFIIILTCASMQILTLTAINRFYRIVRTKNYNRIFTKRNTIIMILLSSFMASVEPLPYLLSGRRYIFHPGKMICIQTVEISIPHLLVYAYIGPPVFTLAVCYFLVFRKIRAHRQNVQSNLSSSSANNSLTSRDIKTTKILFISVLGFLACWIPISIIDFVDVFRGEVTFPRQVYFLYLILGNLSAVINPIIYGFLNNNFRAEYKKIILSLKKRKTDEEIQQPTTDRNRLKVFPSRKPLSQNTEKKKVSIKADSTYIVAMLQNSFDDLSVVLRNRGLSWITCETASYLLIALLAVIGNSFVLLAIYRNPQFRTVPNYFIAALAMSDIFLPLLSGPQSIAVALLGRWPFSENVCQAQAYFIIILTCASMQILTLTAINRFYRIVRTKNYKRIFTKRNTIIMILLSSFMASVEPLPYLLSGRRYIFHPGKMICIQTVEISIPHLLVYAYIGPPSFTLAVCYFLVFRKIRAHRQNVQSNLTSSSTNNSLTPRDIKTTKILFISVLGFLACWIPISIIDFVDVFRGVVTFPRQVYFLYLILGNLSAVINPIIYGYLNNNFRAEYKKIILSLKKRNTDEEIQEPTTDRNRLKVFPSSERL</sequence>
<feature type="transmembrane region" description="Helical" evidence="10">
    <location>
        <begin position="1223"/>
        <end position="1248"/>
    </location>
</feature>
<dbReference type="GO" id="GO:0004930">
    <property type="term" value="F:G protein-coupled receptor activity"/>
    <property type="evidence" value="ECO:0007669"/>
    <property type="project" value="UniProtKB-KW"/>
</dbReference>
<dbReference type="GO" id="GO:0005886">
    <property type="term" value="C:plasma membrane"/>
    <property type="evidence" value="ECO:0007669"/>
    <property type="project" value="UniProtKB-SubCell"/>
</dbReference>
<protein>
    <submittedName>
        <fullName evidence="12">Melatonin receptor type 1A</fullName>
    </submittedName>
</protein>
<feature type="transmembrane region" description="Helical" evidence="10">
    <location>
        <begin position="1539"/>
        <end position="1559"/>
    </location>
</feature>
<keyword evidence="2" id="KW-1003">Cell membrane</keyword>
<evidence type="ECO:0000256" key="5">
    <source>
        <dbReference type="ARBA" id="ARBA00023040"/>
    </source>
</evidence>
<feature type="transmembrane region" description="Helical" evidence="10">
    <location>
        <begin position="97"/>
        <end position="117"/>
    </location>
</feature>
<feature type="transmembrane region" description="Helical" evidence="10">
    <location>
        <begin position="308"/>
        <end position="328"/>
    </location>
</feature>
<dbReference type="PROSITE" id="PS50262">
    <property type="entry name" value="G_PROTEIN_RECEP_F1_2"/>
    <property type="match status" value="6"/>
</dbReference>
<keyword evidence="3 9" id="KW-0812">Transmembrane</keyword>
<feature type="transmembrane region" description="Helical" evidence="10">
    <location>
        <begin position="1282"/>
        <end position="1303"/>
    </location>
</feature>
<keyword evidence="6 10" id="KW-0472">Membrane</keyword>
<feature type="transmembrane region" description="Helical" evidence="10">
    <location>
        <begin position="552"/>
        <end position="572"/>
    </location>
</feature>
<feature type="transmembrane region" description="Helical" evidence="10">
    <location>
        <begin position="712"/>
        <end position="730"/>
    </location>
</feature>
<dbReference type="PRINTS" id="PR00237">
    <property type="entry name" value="GPCRRHODOPSN"/>
</dbReference>
<dbReference type="Gene3D" id="1.20.1070.10">
    <property type="entry name" value="Rhodopsin 7-helix transmembrane proteins"/>
    <property type="match status" value="6"/>
</dbReference>
<feature type="transmembrane region" description="Helical" evidence="10">
    <location>
        <begin position="1497"/>
        <end position="1518"/>
    </location>
</feature>
<dbReference type="PANTHER" id="PTHR24228">
    <property type="entry name" value="B2 BRADYKININ RECEPTOR/ANGIOTENSIN II RECEPTOR"/>
    <property type="match status" value="1"/>
</dbReference>
<feature type="transmembrane region" description="Helical" evidence="10">
    <location>
        <begin position="664"/>
        <end position="684"/>
    </location>
</feature>
<comment type="caution">
    <text evidence="12">The sequence shown here is derived from an EMBL/GenBank/DDBJ whole genome shotgun (WGS) entry which is preliminary data.</text>
</comment>
<feature type="transmembrane region" description="Helical" evidence="10">
    <location>
        <begin position="1144"/>
        <end position="1162"/>
    </location>
</feature>
<feature type="transmembrane region" description="Helical" evidence="10">
    <location>
        <begin position="796"/>
        <end position="819"/>
    </location>
</feature>
<dbReference type="SMART" id="SM01381">
    <property type="entry name" value="7TM_GPCR_Srsx"/>
    <property type="match status" value="1"/>
</dbReference>
<feature type="transmembrane region" description="Helical" evidence="10">
    <location>
        <begin position="197"/>
        <end position="216"/>
    </location>
</feature>
<feature type="transmembrane region" description="Helical" evidence="10">
    <location>
        <begin position="1638"/>
        <end position="1659"/>
    </location>
</feature>
<feature type="domain" description="G-protein coupled receptors family 1 profile" evidence="11">
    <location>
        <begin position="1439"/>
        <end position="1691"/>
    </location>
</feature>
<feature type="transmembrane region" description="Helical" evidence="10">
    <location>
        <begin position="1315"/>
        <end position="1338"/>
    </location>
</feature>
<feature type="transmembrane region" description="Helical" evidence="10">
    <location>
        <begin position="1071"/>
        <end position="1091"/>
    </location>
</feature>
<evidence type="ECO:0000256" key="8">
    <source>
        <dbReference type="ARBA" id="ARBA00023224"/>
    </source>
</evidence>
<evidence type="ECO:0000313" key="13">
    <source>
        <dbReference type="Proteomes" id="UP001249851"/>
    </source>
</evidence>
<comment type="similarity">
    <text evidence="9">Belongs to the G-protein coupled receptor 1 family.</text>
</comment>
<proteinExistence type="inferred from homology"/>
<feature type="domain" description="G-protein coupled receptors family 1 profile" evidence="11">
    <location>
        <begin position="208"/>
        <end position="460"/>
    </location>
</feature>
<feature type="transmembrane region" description="Helical" evidence="10">
    <location>
        <begin position="269"/>
        <end position="287"/>
    </location>
</feature>
<feature type="domain" description="G-protein coupled receptors family 1 profile" evidence="11">
    <location>
        <begin position="827"/>
        <end position="989"/>
    </location>
</feature>
<keyword evidence="7 9" id="KW-0675">Receptor</keyword>
<evidence type="ECO:0000259" key="11">
    <source>
        <dbReference type="PROSITE" id="PS50262"/>
    </source>
</evidence>
<feature type="transmembrane region" description="Helical" evidence="10">
    <location>
        <begin position="971"/>
        <end position="992"/>
    </location>
</feature>
<feature type="transmembrane region" description="Helical" evidence="10">
    <location>
        <begin position="932"/>
        <end position="951"/>
    </location>
</feature>
<keyword evidence="4 10" id="KW-1133">Transmembrane helix</keyword>
<keyword evidence="5 9" id="KW-0297">G-protein coupled receptor</keyword>
<evidence type="ECO:0000313" key="12">
    <source>
        <dbReference type="EMBL" id="KAK2560977.1"/>
    </source>
</evidence>
<keyword evidence="13" id="KW-1185">Reference proteome</keyword>
<dbReference type="EMBL" id="JARQWQ010000034">
    <property type="protein sequence ID" value="KAK2560977.1"/>
    <property type="molecule type" value="Genomic_DNA"/>
</dbReference>
<comment type="subcellular location">
    <subcellularLocation>
        <location evidence="1">Cell membrane</location>
        <topology evidence="1">Multi-pass membrane protein</topology>
    </subcellularLocation>
</comment>
<feature type="transmembrane region" description="Helical" evidence="10">
    <location>
        <begin position="1183"/>
        <end position="1203"/>
    </location>
</feature>
<organism evidence="12 13">
    <name type="scientific">Acropora cervicornis</name>
    <name type="common">Staghorn coral</name>
    <dbReference type="NCBI Taxonomy" id="6130"/>
    <lineage>
        <taxon>Eukaryota</taxon>
        <taxon>Metazoa</taxon>
        <taxon>Cnidaria</taxon>
        <taxon>Anthozoa</taxon>
        <taxon>Hexacorallia</taxon>
        <taxon>Scleractinia</taxon>
        <taxon>Astrocoeniina</taxon>
        <taxon>Acroporidae</taxon>
        <taxon>Acropora</taxon>
    </lineage>
</organism>
<feature type="transmembrane region" description="Helical" evidence="10">
    <location>
        <begin position="1427"/>
        <end position="1448"/>
    </location>
</feature>
<reference evidence="12" key="2">
    <citation type="journal article" date="2023" name="Science">
        <title>Genomic signatures of disease resistance in endangered staghorn corals.</title>
        <authorList>
            <person name="Vollmer S.V."/>
            <person name="Selwyn J.D."/>
            <person name="Despard B.A."/>
            <person name="Roesel C.L."/>
        </authorList>
    </citation>
    <scope>NUCLEOTIDE SEQUENCE</scope>
    <source>
        <strain evidence="12">K2</strain>
    </source>
</reference>
<feature type="domain" description="G-protein coupled receptors family 1 profile" evidence="11">
    <location>
        <begin position="1083"/>
        <end position="1335"/>
    </location>
</feature>
<evidence type="ECO:0000256" key="4">
    <source>
        <dbReference type="ARBA" id="ARBA00022989"/>
    </source>
</evidence>
<feature type="transmembrane region" description="Helical" evidence="10">
    <location>
        <begin position="625"/>
        <end position="643"/>
    </location>
</feature>
<feature type="transmembrane region" description="Helical" evidence="10">
    <location>
        <begin position="440"/>
        <end position="463"/>
    </location>
</feature>
<dbReference type="SUPFAM" id="SSF81321">
    <property type="entry name" value="Family A G protein-coupled receptor-like"/>
    <property type="match status" value="6"/>
</dbReference>
<dbReference type="Proteomes" id="UP001249851">
    <property type="component" value="Unassembled WGS sequence"/>
</dbReference>
<dbReference type="CDD" id="cd00637">
    <property type="entry name" value="7tm_classA_rhodopsin-like"/>
    <property type="match status" value="5"/>
</dbReference>
<feature type="transmembrane region" description="Helical" evidence="10">
    <location>
        <begin position="407"/>
        <end position="428"/>
    </location>
</feature>
<feature type="domain" description="G-protein coupled receptors family 1 profile" evidence="11">
    <location>
        <begin position="564"/>
        <end position="816"/>
    </location>
</feature>
<reference evidence="12" key="1">
    <citation type="journal article" date="2023" name="G3 (Bethesda)">
        <title>Whole genome assembly and annotation of the endangered Caribbean coral Acropora cervicornis.</title>
        <authorList>
            <person name="Selwyn J.D."/>
            <person name="Vollmer S.V."/>
        </authorList>
    </citation>
    <scope>NUCLEOTIDE SEQUENCE</scope>
    <source>
        <strain evidence="12">K2</strain>
    </source>
</reference>
<evidence type="ECO:0000256" key="1">
    <source>
        <dbReference type="ARBA" id="ARBA00004651"/>
    </source>
</evidence>
<feature type="domain" description="G-protein coupled receptors family 1 profile" evidence="11">
    <location>
        <begin position="1"/>
        <end position="150"/>
    </location>
</feature>
<evidence type="ECO:0000256" key="2">
    <source>
        <dbReference type="ARBA" id="ARBA00022475"/>
    </source>
</evidence>
<dbReference type="PANTHER" id="PTHR24228:SF59">
    <property type="entry name" value="NEUROPEPTIDE RECEPTOR 15"/>
    <property type="match status" value="1"/>
</dbReference>
<dbReference type="Pfam" id="PF00001">
    <property type="entry name" value="7tm_1"/>
    <property type="match status" value="5"/>
</dbReference>
<feature type="transmembrane region" description="Helical" evidence="10">
    <location>
        <begin position="1579"/>
        <end position="1604"/>
    </location>
</feature>
<evidence type="ECO:0000256" key="9">
    <source>
        <dbReference type="RuleBase" id="RU000688"/>
    </source>
</evidence>
<evidence type="ECO:0000256" key="7">
    <source>
        <dbReference type="ARBA" id="ARBA00023170"/>
    </source>
</evidence>
<keyword evidence="8 9" id="KW-0807">Transducer</keyword>
<feature type="transmembrane region" description="Helical" evidence="10">
    <location>
        <begin position="1671"/>
        <end position="1694"/>
    </location>
</feature>
<feature type="transmembrane region" description="Helical" evidence="10">
    <location>
        <begin position="348"/>
        <end position="373"/>
    </location>
</feature>
<evidence type="ECO:0000256" key="3">
    <source>
        <dbReference type="ARBA" id="ARBA00022692"/>
    </source>
</evidence>
<dbReference type="PROSITE" id="PS00237">
    <property type="entry name" value="G_PROTEIN_RECEP_F1_1"/>
    <property type="match status" value="4"/>
</dbReference>
<accession>A0AAD9QGR2</accession>
<feature type="transmembrane region" description="Helical" evidence="10">
    <location>
        <begin position="763"/>
        <end position="784"/>
    </location>
</feature>
<gene>
    <name evidence="12" type="ORF">P5673_016100</name>
</gene>
<dbReference type="InterPro" id="IPR000276">
    <property type="entry name" value="GPCR_Rhodpsn"/>
</dbReference>
<dbReference type="InterPro" id="IPR017452">
    <property type="entry name" value="GPCR_Rhodpsn_7TM"/>
</dbReference>
<evidence type="ECO:0000256" key="6">
    <source>
        <dbReference type="ARBA" id="ARBA00023136"/>
    </source>
</evidence>
<feature type="transmembrane region" description="Helical" evidence="10">
    <location>
        <begin position="132"/>
        <end position="153"/>
    </location>
</feature>
<evidence type="ECO:0000256" key="10">
    <source>
        <dbReference type="SAM" id="Phobius"/>
    </source>
</evidence>
<name>A0AAD9QGR2_ACRCE</name>